<name>A0A919TLC0_9ACTN</name>
<sequence length="184" mass="18906">MQADAIRTATLEAFADTVVPGEKRGDDDVSVAGAAAGGGAVAAGALELLATDGAGMEPILDGLVAALNDHATEWAARRGLALDRDLPAFVALPFGERTGLVSELVGPGHAEKELWVSLALFSNMAYDSAAHLSTVEALAAGHPGLRAMGIDPPDPDGLWRFPDFSYRRPLARLHPGTTASGSPA</sequence>
<organism evidence="1 2">
    <name type="scientific">Actinoplanes siamensis</name>
    <dbReference type="NCBI Taxonomy" id="1223317"/>
    <lineage>
        <taxon>Bacteria</taxon>
        <taxon>Bacillati</taxon>
        <taxon>Actinomycetota</taxon>
        <taxon>Actinomycetes</taxon>
        <taxon>Micromonosporales</taxon>
        <taxon>Micromonosporaceae</taxon>
        <taxon>Actinoplanes</taxon>
    </lineage>
</organism>
<protein>
    <submittedName>
        <fullName evidence="1">Uncharacterized protein</fullName>
    </submittedName>
</protein>
<dbReference type="Pfam" id="PF19449">
    <property type="entry name" value="DUF5987"/>
    <property type="match status" value="1"/>
</dbReference>
<accession>A0A919TLC0</accession>
<dbReference type="RefSeq" id="WP_203682434.1">
    <property type="nucleotide sequence ID" value="NZ_BOMW01000044.1"/>
</dbReference>
<dbReference type="Proteomes" id="UP000629619">
    <property type="component" value="Unassembled WGS sequence"/>
</dbReference>
<dbReference type="EMBL" id="BOMW01000044">
    <property type="protein sequence ID" value="GIF07011.1"/>
    <property type="molecule type" value="Genomic_DNA"/>
</dbReference>
<reference evidence="1" key="1">
    <citation type="submission" date="2021-01" db="EMBL/GenBank/DDBJ databases">
        <title>Whole genome shotgun sequence of Actinoplanes siamensis NBRC 109076.</title>
        <authorList>
            <person name="Komaki H."/>
            <person name="Tamura T."/>
        </authorList>
    </citation>
    <scope>NUCLEOTIDE SEQUENCE</scope>
    <source>
        <strain evidence="1">NBRC 109076</strain>
    </source>
</reference>
<proteinExistence type="predicted"/>
<dbReference type="AlphaFoldDB" id="A0A919TLC0"/>
<keyword evidence="2" id="KW-1185">Reference proteome</keyword>
<evidence type="ECO:0000313" key="2">
    <source>
        <dbReference type="Proteomes" id="UP000629619"/>
    </source>
</evidence>
<gene>
    <name evidence="1" type="ORF">Asi03nite_45490</name>
</gene>
<comment type="caution">
    <text evidence="1">The sequence shown here is derived from an EMBL/GenBank/DDBJ whole genome shotgun (WGS) entry which is preliminary data.</text>
</comment>
<evidence type="ECO:0000313" key="1">
    <source>
        <dbReference type="EMBL" id="GIF07011.1"/>
    </source>
</evidence>
<dbReference type="InterPro" id="IPR046029">
    <property type="entry name" value="DUF5987"/>
</dbReference>